<dbReference type="Pfam" id="PF01535">
    <property type="entry name" value="PPR"/>
    <property type="match status" value="1"/>
</dbReference>
<comment type="similarity">
    <text evidence="1">Belongs to the PPR family. P subfamily.</text>
</comment>
<dbReference type="Pfam" id="PF13812">
    <property type="entry name" value="PPR_3"/>
    <property type="match status" value="1"/>
</dbReference>
<feature type="repeat" description="PPR" evidence="3">
    <location>
        <begin position="262"/>
        <end position="296"/>
    </location>
</feature>
<dbReference type="EMBL" id="BKCP01006515">
    <property type="protein sequence ID" value="GER42947.1"/>
    <property type="molecule type" value="Genomic_DNA"/>
</dbReference>
<dbReference type="NCBIfam" id="TIGR00756">
    <property type="entry name" value="PPR"/>
    <property type="match status" value="6"/>
</dbReference>
<comment type="caution">
    <text evidence="4">The sequence shown here is derived from an EMBL/GenBank/DDBJ whole genome shotgun (WGS) entry which is preliminary data.</text>
</comment>
<evidence type="ECO:0000313" key="4">
    <source>
        <dbReference type="EMBL" id="GER42947.1"/>
    </source>
</evidence>
<feature type="repeat" description="PPR" evidence="3">
    <location>
        <begin position="227"/>
        <end position="261"/>
    </location>
</feature>
<sequence>MVAGIEELKHLSLCFMVLCHRILSTRTHFPCRAVFTNCSLQFSSTQQKHIEFQTKDDANIIISRAVKAKTETEVLESLACDPQCSTIRITDGLLGRLFHRFQDDWKSALGVFRWAQTCPDYKTPPFLLDKLVDILGKTKQMEKMKGLVEEMRETRLVSLNTISKMMRRFAGAGKWTDAVITFNQLESFGLNKNTESMNILLDTLCKEKRVEQARSLFLDLRSHIPPNANTYNIFIHGWCKINRVEEAEWTVQEMRGDGFKPCVISYSTIIQFYCFRANFYRVYEILDEMEAQGCCPNIVTFTTIMHSLTKFGELKRALDIVDRMKVVGCEPDTQFYNALLHTLGWAGRAEEALYIFTKEMPEKKINPSTSTYNTMIAMFCHRRQEQRALQFLKSLENSPYCKPDVQSFYPLFKLYFQNGKTGECLVDLLDDMVKKHHLCLDLATFMLLIHGLCRANECERAYELFKVMIGQNIKPRYVTCALLLHEVKLKNMYAEAEVVEDYMKKMKSL</sequence>
<dbReference type="Pfam" id="PF13041">
    <property type="entry name" value="PPR_2"/>
    <property type="match status" value="1"/>
</dbReference>
<dbReference type="AlphaFoldDB" id="A0A5A7QEW1"/>
<dbReference type="Pfam" id="PF12854">
    <property type="entry name" value="PPR_1"/>
    <property type="match status" value="1"/>
</dbReference>
<name>A0A5A7QEW1_STRAF</name>
<feature type="repeat" description="PPR" evidence="3">
    <location>
        <begin position="441"/>
        <end position="475"/>
    </location>
</feature>
<organism evidence="4 5">
    <name type="scientific">Striga asiatica</name>
    <name type="common">Asiatic witchweed</name>
    <name type="synonym">Buchnera asiatica</name>
    <dbReference type="NCBI Taxonomy" id="4170"/>
    <lineage>
        <taxon>Eukaryota</taxon>
        <taxon>Viridiplantae</taxon>
        <taxon>Streptophyta</taxon>
        <taxon>Embryophyta</taxon>
        <taxon>Tracheophyta</taxon>
        <taxon>Spermatophyta</taxon>
        <taxon>Magnoliopsida</taxon>
        <taxon>eudicotyledons</taxon>
        <taxon>Gunneridae</taxon>
        <taxon>Pentapetalae</taxon>
        <taxon>asterids</taxon>
        <taxon>lamiids</taxon>
        <taxon>Lamiales</taxon>
        <taxon>Orobanchaceae</taxon>
        <taxon>Buchnereae</taxon>
        <taxon>Striga</taxon>
    </lineage>
</organism>
<dbReference type="InterPro" id="IPR002885">
    <property type="entry name" value="PPR_rpt"/>
</dbReference>
<dbReference type="OrthoDB" id="185373at2759"/>
<feature type="repeat" description="PPR" evidence="3">
    <location>
        <begin position="193"/>
        <end position="223"/>
    </location>
</feature>
<evidence type="ECO:0000256" key="2">
    <source>
        <dbReference type="ARBA" id="ARBA00022737"/>
    </source>
</evidence>
<dbReference type="PANTHER" id="PTHR47447">
    <property type="entry name" value="OS03G0856100 PROTEIN"/>
    <property type="match status" value="1"/>
</dbReference>
<proteinExistence type="inferred from homology"/>
<feature type="repeat" description="PPR" evidence="3">
    <location>
        <begin position="332"/>
        <end position="367"/>
    </location>
</feature>
<evidence type="ECO:0000256" key="1">
    <source>
        <dbReference type="ARBA" id="ARBA00007626"/>
    </source>
</evidence>
<reference evidence="5" key="1">
    <citation type="journal article" date="2019" name="Curr. Biol.">
        <title>Genome Sequence of Striga asiatica Provides Insight into the Evolution of Plant Parasitism.</title>
        <authorList>
            <person name="Yoshida S."/>
            <person name="Kim S."/>
            <person name="Wafula E.K."/>
            <person name="Tanskanen J."/>
            <person name="Kim Y.M."/>
            <person name="Honaas L."/>
            <person name="Yang Z."/>
            <person name="Spallek T."/>
            <person name="Conn C.E."/>
            <person name="Ichihashi Y."/>
            <person name="Cheong K."/>
            <person name="Cui S."/>
            <person name="Der J.P."/>
            <person name="Gundlach H."/>
            <person name="Jiao Y."/>
            <person name="Hori C."/>
            <person name="Ishida J.K."/>
            <person name="Kasahara H."/>
            <person name="Kiba T."/>
            <person name="Kim M.S."/>
            <person name="Koo N."/>
            <person name="Laohavisit A."/>
            <person name="Lee Y.H."/>
            <person name="Lumba S."/>
            <person name="McCourt P."/>
            <person name="Mortimer J.C."/>
            <person name="Mutuku J.M."/>
            <person name="Nomura T."/>
            <person name="Sasaki-Sekimoto Y."/>
            <person name="Seto Y."/>
            <person name="Wang Y."/>
            <person name="Wakatake T."/>
            <person name="Sakakibara H."/>
            <person name="Demura T."/>
            <person name="Yamaguchi S."/>
            <person name="Yoneyama K."/>
            <person name="Manabe R.I."/>
            <person name="Nelson D.C."/>
            <person name="Schulman A.H."/>
            <person name="Timko M.P."/>
            <person name="dePamphilis C.W."/>
            <person name="Choi D."/>
            <person name="Shirasu K."/>
        </authorList>
    </citation>
    <scope>NUCLEOTIDE SEQUENCE [LARGE SCALE GENOMIC DNA]</scope>
    <source>
        <strain evidence="5">cv. UVA1</strain>
    </source>
</reference>
<keyword evidence="2" id="KW-0677">Repeat</keyword>
<dbReference type="Proteomes" id="UP000325081">
    <property type="component" value="Unassembled WGS sequence"/>
</dbReference>
<dbReference type="PANTHER" id="PTHR47447:SF28">
    <property type="entry name" value="PENTACOTRIPEPTIDE-REPEAT REGION OF PRORP DOMAIN-CONTAINING PROTEIN"/>
    <property type="match status" value="1"/>
</dbReference>
<accession>A0A5A7QEW1</accession>
<dbReference type="PROSITE" id="PS51375">
    <property type="entry name" value="PPR"/>
    <property type="match status" value="6"/>
</dbReference>
<evidence type="ECO:0000313" key="5">
    <source>
        <dbReference type="Proteomes" id="UP000325081"/>
    </source>
</evidence>
<feature type="repeat" description="PPR" evidence="3">
    <location>
        <begin position="297"/>
        <end position="331"/>
    </location>
</feature>
<gene>
    <name evidence="4" type="ORF">STAS_19772</name>
</gene>
<evidence type="ECO:0000256" key="3">
    <source>
        <dbReference type="PROSITE-ProRule" id="PRU00708"/>
    </source>
</evidence>
<protein>
    <submittedName>
        <fullName evidence="4">Pentatricopeptide repeat-containing protein</fullName>
    </submittedName>
</protein>
<dbReference type="Gene3D" id="1.25.40.10">
    <property type="entry name" value="Tetratricopeptide repeat domain"/>
    <property type="match status" value="3"/>
</dbReference>
<keyword evidence="5" id="KW-1185">Reference proteome</keyword>
<dbReference type="InterPro" id="IPR011990">
    <property type="entry name" value="TPR-like_helical_dom_sf"/>
</dbReference>